<evidence type="ECO:0000259" key="2">
    <source>
        <dbReference type="Pfam" id="PF20434"/>
    </source>
</evidence>
<gene>
    <name evidence="3" type="ORF">IAA42_02900</name>
</gene>
<dbReference type="PANTHER" id="PTHR48081:SF6">
    <property type="entry name" value="PEPTIDASE S9 PROLYL OLIGOPEPTIDASE CATALYTIC DOMAIN-CONTAINING PROTEIN"/>
    <property type="match status" value="1"/>
</dbReference>
<organism evidence="3 4">
    <name type="scientific">Candidatus Olsenella excrementavium</name>
    <dbReference type="NCBI Taxonomy" id="2838709"/>
    <lineage>
        <taxon>Bacteria</taxon>
        <taxon>Bacillati</taxon>
        <taxon>Actinomycetota</taxon>
        <taxon>Coriobacteriia</taxon>
        <taxon>Coriobacteriales</taxon>
        <taxon>Atopobiaceae</taxon>
        <taxon>Olsenella</taxon>
    </lineage>
</organism>
<dbReference type="AlphaFoldDB" id="A0A9D1ZB47"/>
<dbReference type="InterPro" id="IPR050300">
    <property type="entry name" value="GDXG_lipolytic_enzyme"/>
</dbReference>
<reference evidence="3" key="1">
    <citation type="journal article" date="2021" name="PeerJ">
        <title>Extensive microbial diversity within the chicken gut microbiome revealed by metagenomics and culture.</title>
        <authorList>
            <person name="Gilroy R."/>
            <person name="Ravi A."/>
            <person name="Getino M."/>
            <person name="Pursley I."/>
            <person name="Horton D.L."/>
            <person name="Alikhan N.F."/>
            <person name="Baker D."/>
            <person name="Gharbi K."/>
            <person name="Hall N."/>
            <person name="Watson M."/>
            <person name="Adriaenssens E.M."/>
            <person name="Foster-Nyarko E."/>
            <person name="Jarju S."/>
            <person name="Secka A."/>
            <person name="Antonio M."/>
            <person name="Oren A."/>
            <person name="Chaudhuri R.R."/>
            <person name="La Ragione R."/>
            <person name="Hildebrand F."/>
            <person name="Pallen M.J."/>
        </authorList>
    </citation>
    <scope>NUCLEOTIDE SEQUENCE</scope>
    <source>
        <strain evidence="3">ChiHjej10B9-743</strain>
    </source>
</reference>
<protein>
    <submittedName>
        <fullName evidence="3">Alpha/beta hydrolase</fullName>
    </submittedName>
</protein>
<evidence type="ECO:0000313" key="4">
    <source>
        <dbReference type="Proteomes" id="UP000824133"/>
    </source>
</evidence>
<feature type="domain" description="BD-FAE-like" evidence="2">
    <location>
        <begin position="36"/>
        <end position="137"/>
    </location>
</feature>
<dbReference type="SUPFAM" id="SSF53474">
    <property type="entry name" value="alpha/beta-Hydrolases"/>
    <property type="match status" value="1"/>
</dbReference>
<evidence type="ECO:0000256" key="1">
    <source>
        <dbReference type="ARBA" id="ARBA00022801"/>
    </source>
</evidence>
<dbReference type="PANTHER" id="PTHR48081">
    <property type="entry name" value="AB HYDROLASE SUPERFAMILY PROTEIN C4A8.06C"/>
    <property type="match status" value="1"/>
</dbReference>
<dbReference type="Pfam" id="PF20434">
    <property type="entry name" value="BD-FAE"/>
    <property type="match status" value="1"/>
</dbReference>
<evidence type="ECO:0000313" key="3">
    <source>
        <dbReference type="EMBL" id="HIY79362.1"/>
    </source>
</evidence>
<dbReference type="Gene3D" id="3.40.50.1820">
    <property type="entry name" value="alpha/beta hydrolase"/>
    <property type="match status" value="1"/>
</dbReference>
<dbReference type="InterPro" id="IPR049492">
    <property type="entry name" value="BD-FAE-like_dom"/>
</dbReference>
<comment type="caution">
    <text evidence="3">The sequence shown here is derived from an EMBL/GenBank/DDBJ whole genome shotgun (WGS) entry which is preliminary data.</text>
</comment>
<name>A0A9D1ZB47_9ACTN</name>
<reference evidence="3" key="2">
    <citation type="submission" date="2021-04" db="EMBL/GenBank/DDBJ databases">
        <authorList>
            <person name="Gilroy R."/>
        </authorList>
    </citation>
    <scope>NUCLEOTIDE SEQUENCE</scope>
    <source>
        <strain evidence="3">ChiHjej10B9-743</strain>
    </source>
</reference>
<keyword evidence="1 3" id="KW-0378">Hydrolase</keyword>
<dbReference type="GO" id="GO:0016787">
    <property type="term" value="F:hydrolase activity"/>
    <property type="evidence" value="ECO:0007669"/>
    <property type="project" value="UniProtKB-KW"/>
</dbReference>
<dbReference type="Proteomes" id="UP000824133">
    <property type="component" value="Unassembled WGS sequence"/>
</dbReference>
<accession>A0A9D1ZB47</accession>
<dbReference type="InterPro" id="IPR029058">
    <property type="entry name" value="AB_hydrolase_fold"/>
</dbReference>
<dbReference type="EMBL" id="DXCP01000021">
    <property type="protein sequence ID" value="HIY79362.1"/>
    <property type="molecule type" value="Genomic_DNA"/>
</dbReference>
<sequence>MRVEKIGLPSASYGTVAATLTAYVQDNVADQAGCRRPGVVVCPGGGYAFCSDREAEPIALALLARGLQAFVLDYTVLDEAETQPLLPAPHLDLARAVATVRAHADAWHVDEKSLGLLGCSAGAHLCATYTALAHDEGFLAAAGVSADEARTAWQILCYPVVDLDAGWPPDPAYAARICPEGSPLRHAQDLVSPATPPTFLWHTAVDATVPVCNAYLYAQALAAHGVDHECHVFHEGRHGLSLATKQTAHRPGDALPHVARWLDLALEWLCELA</sequence>
<proteinExistence type="predicted"/>